<reference evidence="6 7" key="1">
    <citation type="submission" date="2017-02" db="EMBL/GenBank/DDBJ databases">
        <authorList>
            <person name="Peterson S.W."/>
        </authorList>
    </citation>
    <scope>NUCLEOTIDE SEQUENCE [LARGE SCALE GENOMIC DNA]</scope>
    <source>
        <strain evidence="6 7">USBA 369</strain>
    </source>
</reference>
<keyword evidence="7" id="KW-1185">Reference proteome</keyword>
<dbReference type="AlphaFoldDB" id="A0A1T4TCI0"/>
<dbReference type="Pfam" id="PF09339">
    <property type="entry name" value="HTH_IclR"/>
    <property type="match status" value="1"/>
</dbReference>
<dbReference type="PANTHER" id="PTHR30136:SF8">
    <property type="entry name" value="TRANSCRIPTIONAL REGULATORY PROTEIN"/>
    <property type="match status" value="1"/>
</dbReference>
<accession>A0A1T4TCI0</accession>
<gene>
    <name evidence="6" type="ORF">SAMN05428963_12419</name>
</gene>
<dbReference type="InterPro" id="IPR014757">
    <property type="entry name" value="Tscrpt_reg_IclR_C"/>
</dbReference>
<organism evidence="6 7">
    <name type="scientific">Consotaella salsifontis</name>
    <dbReference type="NCBI Taxonomy" id="1365950"/>
    <lineage>
        <taxon>Bacteria</taxon>
        <taxon>Pseudomonadati</taxon>
        <taxon>Pseudomonadota</taxon>
        <taxon>Alphaproteobacteria</taxon>
        <taxon>Hyphomicrobiales</taxon>
        <taxon>Aurantimonadaceae</taxon>
        <taxon>Consotaella</taxon>
    </lineage>
</organism>
<evidence type="ECO:0000256" key="2">
    <source>
        <dbReference type="ARBA" id="ARBA00023125"/>
    </source>
</evidence>
<dbReference type="PROSITE" id="PS51078">
    <property type="entry name" value="ICLR_ED"/>
    <property type="match status" value="1"/>
</dbReference>
<keyword evidence="1" id="KW-0805">Transcription regulation</keyword>
<dbReference type="GO" id="GO:0045892">
    <property type="term" value="P:negative regulation of DNA-templated transcription"/>
    <property type="evidence" value="ECO:0007669"/>
    <property type="project" value="TreeGrafter"/>
</dbReference>
<dbReference type="PROSITE" id="PS51077">
    <property type="entry name" value="HTH_ICLR"/>
    <property type="match status" value="1"/>
</dbReference>
<dbReference type="PANTHER" id="PTHR30136">
    <property type="entry name" value="HELIX-TURN-HELIX TRANSCRIPTIONAL REGULATOR, ICLR FAMILY"/>
    <property type="match status" value="1"/>
</dbReference>
<dbReference type="SUPFAM" id="SSF55781">
    <property type="entry name" value="GAF domain-like"/>
    <property type="match status" value="1"/>
</dbReference>
<dbReference type="Gene3D" id="1.10.10.10">
    <property type="entry name" value="Winged helix-like DNA-binding domain superfamily/Winged helix DNA-binding domain"/>
    <property type="match status" value="1"/>
</dbReference>
<protein>
    <submittedName>
        <fullName evidence="6">Transcriptional regulator, IclR family</fullName>
    </submittedName>
</protein>
<dbReference type="Gene3D" id="3.30.450.40">
    <property type="match status" value="1"/>
</dbReference>
<evidence type="ECO:0000313" key="6">
    <source>
        <dbReference type="EMBL" id="SKA38096.1"/>
    </source>
</evidence>
<dbReference type="RefSeq" id="WP_165690939.1">
    <property type="nucleotide sequence ID" value="NZ_FUXL01000024.1"/>
</dbReference>
<dbReference type="SMART" id="SM00346">
    <property type="entry name" value="HTH_ICLR"/>
    <property type="match status" value="1"/>
</dbReference>
<feature type="domain" description="IclR-ED" evidence="5">
    <location>
        <begin position="75"/>
        <end position="257"/>
    </location>
</feature>
<evidence type="ECO:0000259" key="4">
    <source>
        <dbReference type="PROSITE" id="PS51077"/>
    </source>
</evidence>
<dbReference type="SUPFAM" id="SSF46785">
    <property type="entry name" value="Winged helix' DNA-binding domain"/>
    <property type="match status" value="1"/>
</dbReference>
<evidence type="ECO:0000256" key="1">
    <source>
        <dbReference type="ARBA" id="ARBA00023015"/>
    </source>
</evidence>
<dbReference type="InterPro" id="IPR036388">
    <property type="entry name" value="WH-like_DNA-bd_sf"/>
</dbReference>
<dbReference type="InterPro" id="IPR050707">
    <property type="entry name" value="HTH_MetabolicPath_Reg"/>
</dbReference>
<evidence type="ECO:0000313" key="7">
    <source>
        <dbReference type="Proteomes" id="UP000190135"/>
    </source>
</evidence>
<evidence type="ECO:0000256" key="3">
    <source>
        <dbReference type="ARBA" id="ARBA00023163"/>
    </source>
</evidence>
<feature type="domain" description="HTH iclR-type" evidence="4">
    <location>
        <begin position="12"/>
        <end position="74"/>
    </location>
</feature>
<dbReference type="STRING" id="1365950.SAMN05428963_12419"/>
<dbReference type="EMBL" id="FUXL01000024">
    <property type="protein sequence ID" value="SKA38096.1"/>
    <property type="molecule type" value="Genomic_DNA"/>
</dbReference>
<dbReference type="Pfam" id="PF01614">
    <property type="entry name" value="IclR_C"/>
    <property type="match status" value="1"/>
</dbReference>
<dbReference type="InterPro" id="IPR029016">
    <property type="entry name" value="GAF-like_dom_sf"/>
</dbReference>
<keyword evidence="3" id="KW-0804">Transcription</keyword>
<dbReference type="GO" id="GO:0003677">
    <property type="term" value="F:DNA binding"/>
    <property type="evidence" value="ECO:0007669"/>
    <property type="project" value="UniProtKB-KW"/>
</dbReference>
<dbReference type="Proteomes" id="UP000190135">
    <property type="component" value="Unassembled WGS sequence"/>
</dbReference>
<keyword evidence="2" id="KW-0238">DNA-binding</keyword>
<evidence type="ECO:0000259" key="5">
    <source>
        <dbReference type="PROSITE" id="PS51078"/>
    </source>
</evidence>
<sequence>MPRIEGKSGDGVQAVLLALNIIEHVAKERRPVGVTALADALGSTKSRIHRHLQTLVQLGYIIQPKDSDRYEPGPRLAALGRAVSDILDLAHIAADPLLELRDALGHSAVVSQIAPDGMRVLVMVPGRSPIEIGVRPGSILPFHCSAQGKAILAYSSPDFRDRVLRGKLDIFTPETIISPPLLVAELEKVRAQGWATAANQTSIGLNTLAAPVFDSTGAVCGAVGIVDMIQFIPEVPSKDQCAKTIAAAQRVSKALGYQAF</sequence>
<dbReference type="GO" id="GO:0003700">
    <property type="term" value="F:DNA-binding transcription factor activity"/>
    <property type="evidence" value="ECO:0007669"/>
    <property type="project" value="TreeGrafter"/>
</dbReference>
<proteinExistence type="predicted"/>
<dbReference type="InterPro" id="IPR005471">
    <property type="entry name" value="Tscrpt_reg_IclR_N"/>
</dbReference>
<dbReference type="InterPro" id="IPR036390">
    <property type="entry name" value="WH_DNA-bd_sf"/>
</dbReference>
<name>A0A1T4TCI0_9HYPH</name>